<organism evidence="1 2">
    <name type="scientific">Plantactinospora siamensis</name>
    <dbReference type="NCBI Taxonomy" id="555372"/>
    <lineage>
        <taxon>Bacteria</taxon>
        <taxon>Bacillati</taxon>
        <taxon>Actinomycetota</taxon>
        <taxon>Actinomycetes</taxon>
        <taxon>Micromonosporales</taxon>
        <taxon>Micromonosporaceae</taxon>
        <taxon>Plantactinospora</taxon>
    </lineage>
</organism>
<name>A0ABV6NW95_9ACTN</name>
<keyword evidence="2" id="KW-1185">Reference proteome</keyword>
<reference evidence="1 2" key="1">
    <citation type="submission" date="2024-09" db="EMBL/GenBank/DDBJ databases">
        <authorList>
            <person name="Sun Q."/>
            <person name="Mori K."/>
        </authorList>
    </citation>
    <scope>NUCLEOTIDE SEQUENCE [LARGE SCALE GENOMIC DNA]</scope>
    <source>
        <strain evidence="1 2">TBRC 2205</strain>
    </source>
</reference>
<proteinExistence type="predicted"/>
<protein>
    <submittedName>
        <fullName evidence="1">Uncharacterized protein</fullName>
    </submittedName>
</protein>
<dbReference type="EMBL" id="JBHLUE010000009">
    <property type="protein sequence ID" value="MFC0565045.1"/>
    <property type="molecule type" value="Genomic_DNA"/>
</dbReference>
<evidence type="ECO:0000313" key="1">
    <source>
        <dbReference type="EMBL" id="MFC0565045.1"/>
    </source>
</evidence>
<dbReference type="Proteomes" id="UP001589894">
    <property type="component" value="Unassembled WGS sequence"/>
</dbReference>
<sequence length="57" mass="6044">MQIPTGDTRILICLNILPNPGSTRPPLPAPTAADCQVPAGHRRVTAGMDPLVHYTTP</sequence>
<evidence type="ECO:0000313" key="2">
    <source>
        <dbReference type="Proteomes" id="UP001589894"/>
    </source>
</evidence>
<gene>
    <name evidence="1" type="ORF">ACFFHU_12985</name>
</gene>
<dbReference type="RefSeq" id="WP_377338522.1">
    <property type="nucleotide sequence ID" value="NZ_JBHLUE010000009.1"/>
</dbReference>
<comment type="caution">
    <text evidence="1">The sequence shown here is derived from an EMBL/GenBank/DDBJ whole genome shotgun (WGS) entry which is preliminary data.</text>
</comment>
<accession>A0ABV6NW95</accession>